<feature type="signal peptide" evidence="1">
    <location>
        <begin position="1"/>
        <end position="20"/>
    </location>
</feature>
<keyword evidence="1" id="KW-0732">Signal</keyword>
<keyword evidence="3" id="KW-1185">Reference proteome</keyword>
<proteinExistence type="predicted"/>
<comment type="caution">
    <text evidence="2">The sequence shown here is derived from an EMBL/GenBank/DDBJ whole genome shotgun (WGS) entry which is preliminary data.</text>
</comment>
<accession>A0AAV3B2T4</accession>
<dbReference type="EMBL" id="DYDO01000001">
    <property type="protein sequence ID" value="DBA34408.1"/>
    <property type="molecule type" value="Genomic_DNA"/>
</dbReference>
<feature type="chain" id="PRO_5043674240" evidence="1">
    <location>
        <begin position="21"/>
        <end position="86"/>
    </location>
</feature>
<organism evidence="2 3">
    <name type="scientific">Pyxicephalus adspersus</name>
    <name type="common">African bullfrog</name>
    <dbReference type="NCBI Taxonomy" id="30357"/>
    <lineage>
        <taxon>Eukaryota</taxon>
        <taxon>Metazoa</taxon>
        <taxon>Chordata</taxon>
        <taxon>Craniata</taxon>
        <taxon>Vertebrata</taxon>
        <taxon>Euteleostomi</taxon>
        <taxon>Amphibia</taxon>
        <taxon>Batrachia</taxon>
        <taxon>Anura</taxon>
        <taxon>Neobatrachia</taxon>
        <taxon>Ranoidea</taxon>
        <taxon>Pyxicephalidae</taxon>
        <taxon>Pyxicephalinae</taxon>
        <taxon>Pyxicephalus</taxon>
    </lineage>
</organism>
<evidence type="ECO:0000313" key="2">
    <source>
        <dbReference type="EMBL" id="DBA34408.1"/>
    </source>
</evidence>
<name>A0AAV3B2T4_PYXAD</name>
<protein>
    <submittedName>
        <fullName evidence="2">Uncharacterized protein</fullName>
    </submittedName>
</protein>
<sequence>MYLQSILMLALIRLHSECGGSVLMNGACLLDNCAKSGSLQGCKVIQTIINQPIAVTCVIIIAGKKCAKLDPNVSFYLSKILKCKST</sequence>
<evidence type="ECO:0000256" key="1">
    <source>
        <dbReference type="SAM" id="SignalP"/>
    </source>
</evidence>
<gene>
    <name evidence="2" type="ORF">GDO54_001967</name>
</gene>
<dbReference type="Proteomes" id="UP001181693">
    <property type="component" value="Unassembled WGS sequence"/>
</dbReference>
<evidence type="ECO:0000313" key="3">
    <source>
        <dbReference type="Proteomes" id="UP001181693"/>
    </source>
</evidence>
<reference evidence="2" key="1">
    <citation type="thesis" date="2020" institute="ProQuest LLC" country="789 East Eisenhower Parkway, Ann Arbor, MI, USA">
        <title>Comparative Genomics and Chromosome Evolution.</title>
        <authorList>
            <person name="Mudd A.B."/>
        </authorList>
    </citation>
    <scope>NUCLEOTIDE SEQUENCE</scope>
    <source>
        <strain evidence="2">1538</strain>
        <tissue evidence="2">Blood</tissue>
    </source>
</reference>
<dbReference type="AlphaFoldDB" id="A0AAV3B2T4"/>